<protein>
    <recommendedName>
        <fullName evidence="6">7,8-dihydroneopterin aldolase</fullName>
        <ecNumber evidence="6">4.1.2.25</ecNumber>
    </recommendedName>
</protein>
<feature type="domain" description="Dihydroneopterin aldolase/epimerase" evidence="7">
    <location>
        <begin position="4"/>
        <end position="117"/>
    </location>
</feature>
<name>A0A7H0EXL5_9CYAN</name>
<dbReference type="GO" id="GO:0005737">
    <property type="term" value="C:cytoplasm"/>
    <property type="evidence" value="ECO:0007669"/>
    <property type="project" value="TreeGrafter"/>
</dbReference>
<dbReference type="UniPathway" id="UPA00077">
    <property type="reaction ID" value="UER00154"/>
</dbReference>
<dbReference type="SMART" id="SM00905">
    <property type="entry name" value="FolB"/>
    <property type="match status" value="1"/>
</dbReference>
<evidence type="ECO:0000259" key="7">
    <source>
        <dbReference type="SMART" id="SM00905"/>
    </source>
</evidence>
<keyword evidence="9" id="KW-1185">Reference proteome</keyword>
<dbReference type="Proteomes" id="UP000516013">
    <property type="component" value="Chromosome"/>
</dbReference>
<dbReference type="PANTHER" id="PTHR42844:SF1">
    <property type="entry name" value="DIHYDRONEOPTERIN ALDOLASE 1-RELATED"/>
    <property type="match status" value="1"/>
</dbReference>
<dbReference type="NCBIfam" id="TIGR00525">
    <property type="entry name" value="folB"/>
    <property type="match status" value="1"/>
</dbReference>
<dbReference type="Gene3D" id="3.30.1130.10">
    <property type="match status" value="1"/>
</dbReference>
<dbReference type="RefSeq" id="WP_057177857.1">
    <property type="nucleotide sequence ID" value="NZ_CP060822.1"/>
</dbReference>
<comment type="pathway">
    <text evidence="2 6">Cofactor biosynthesis; tetrahydrofolate biosynthesis; 2-amino-4-hydroxy-6-hydroxymethyl-7,8-dihydropteridine diphosphate from 7,8-dihydroneopterin triphosphate: step 3/4.</text>
</comment>
<dbReference type="InterPro" id="IPR006157">
    <property type="entry name" value="FolB_dom"/>
</dbReference>
<dbReference type="GO" id="GO:0046656">
    <property type="term" value="P:folic acid biosynthetic process"/>
    <property type="evidence" value="ECO:0007669"/>
    <property type="project" value="UniProtKB-UniRule"/>
</dbReference>
<comment type="function">
    <text evidence="6">Catalyzes the conversion of 7,8-dihydroneopterin to 6-hydroxymethyl-7,8-dihydropterin.</text>
</comment>
<evidence type="ECO:0000256" key="5">
    <source>
        <dbReference type="ARBA" id="ARBA00023239"/>
    </source>
</evidence>
<keyword evidence="4 6" id="KW-0289">Folate biosynthesis</keyword>
<dbReference type="SUPFAM" id="SSF55620">
    <property type="entry name" value="Tetrahydrobiopterin biosynthesis enzymes-like"/>
    <property type="match status" value="1"/>
</dbReference>
<evidence type="ECO:0000256" key="1">
    <source>
        <dbReference type="ARBA" id="ARBA00001353"/>
    </source>
</evidence>
<evidence type="ECO:0000313" key="8">
    <source>
        <dbReference type="EMBL" id="QNP28531.1"/>
    </source>
</evidence>
<evidence type="ECO:0000256" key="3">
    <source>
        <dbReference type="ARBA" id="ARBA00005708"/>
    </source>
</evidence>
<dbReference type="CDD" id="cd00534">
    <property type="entry name" value="DHNA_DHNTPE"/>
    <property type="match status" value="1"/>
</dbReference>
<dbReference type="GO" id="GO:0004150">
    <property type="term" value="F:dihydroneopterin aldolase activity"/>
    <property type="evidence" value="ECO:0007669"/>
    <property type="project" value="UniProtKB-UniRule"/>
</dbReference>
<evidence type="ECO:0000256" key="2">
    <source>
        <dbReference type="ARBA" id="ARBA00005013"/>
    </source>
</evidence>
<reference evidence="8 9" key="1">
    <citation type="submission" date="2020-08" db="EMBL/GenBank/DDBJ databases">
        <title>Complete genome sequence of Raphidiopsis curvispora isolated from drinking water reservoir in South Korea.</title>
        <authorList>
            <person name="Jeong J."/>
        </authorList>
    </citation>
    <scope>NUCLEOTIDE SEQUENCE [LARGE SCALE GENOMIC DNA]</scope>
    <source>
        <strain evidence="8 9">GIHE-G1</strain>
    </source>
</reference>
<dbReference type="InterPro" id="IPR043133">
    <property type="entry name" value="GTP-CH-I_C/QueF"/>
</dbReference>
<organism evidence="8 9">
    <name type="scientific">Cylindrospermopsis curvispora GIHE-G1</name>
    <dbReference type="NCBI Taxonomy" id="2666332"/>
    <lineage>
        <taxon>Bacteria</taxon>
        <taxon>Bacillati</taxon>
        <taxon>Cyanobacteriota</taxon>
        <taxon>Cyanophyceae</taxon>
        <taxon>Nostocales</taxon>
        <taxon>Aphanizomenonaceae</taxon>
        <taxon>Cylindrospermopsis</taxon>
    </lineage>
</organism>
<gene>
    <name evidence="8" type="primary">folB</name>
    <name evidence="8" type="ORF">IAR63_11475</name>
</gene>
<proteinExistence type="inferred from homology"/>
<dbReference type="AlphaFoldDB" id="A0A7H0EXL5"/>
<dbReference type="NCBIfam" id="TIGR00526">
    <property type="entry name" value="folB_dom"/>
    <property type="match status" value="1"/>
</dbReference>
<comment type="similarity">
    <text evidence="3 6">Belongs to the DHNA family.</text>
</comment>
<comment type="catalytic activity">
    <reaction evidence="1 6">
        <text>7,8-dihydroneopterin = 6-hydroxymethyl-7,8-dihydropterin + glycolaldehyde</text>
        <dbReference type="Rhea" id="RHEA:10540"/>
        <dbReference type="ChEBI" id="CHEBI:17001"/>
        <dbReference type="ChEBI" id="CHEBI:17071"/>
        <dbReference type="ChEBI" id="CHEBI:44841"/>
        <dbReference type="EC" id="4.1.2.25"/>
    </reaction>
</comment>
<dbReference type="KEGG" id="ccur:IAR63_11475"/>
<evidence type="ECO:0000313" key="9">
    <source>
        <dbReference type="Proteomes" id="UP000516013"/>
    </source>
</evidence>
<dbReference type="PANTHER" id="PTHR42844">
    <property type="entry name" value="DIHYDRONEOPTERIN ALDOLASE 1-RELATED"/>
    <property type="match status" value="1"/>
</dbReference>
<sequence>MDCINLTGIRSYGYIGYLPEEKILGQWFEVDLKLWMDLSQAAVTDNIHHTVDYRSVIDLVQNLVKASSFDLLERLAGAIAHEILEYNDMISQVQVTVIKPTAPIPDFSGRISVQITKCKDEKGL</sequence>
<dbReference type="InterPro" id="IPR006156">
    <property type="entry name" value="Dihydroneopterin_aldolase"/>
</dbReference>
<dbReference type="EMBL" id="CP060822">
    <property type="protein sequence ID" value="QNP28531.1"/>
    <property type="molecule type" value="Genomic_DNA"/>
</dbReference>
<dbReference type="FunFam" id="3.30.1130.10:FF:000003">
    <property type="entry name" value="7,8-dihydroneopterin aldolase"/>
    <property type="match status" value="1"/>
</dbReference>
<evidence type="ECO:0000256" key="6">
    <source>
        <dbReference type="RuleBase" id="RU362079"/>
    </source>
</evidence>
<dbReference type="EC" id="4.1.2.25" evidence="6"/>
<dbReference type="GO" id="GO:0046654">
    <property type="term" value="P:tetrahydrofolate biosynthetic process"/>
    <property type="evidence" value="ECO:0007669"/>
    <property type="project" value="UniProtKB-UniRule"/>
</dbReference>
<evidence type="ECO:0000256" key="4">
    <source>
        <dbReference type="ARBA" id="ARBA00022909"/>
    </source>
</evidence>
<accession>A0A7H0EXL5</accession>
<dbReference type="GeneID" id="92781200"/>
<dbReference type="Pfam" id="PF02152">
    <property type="entry name" value="FolB"/>
    <property type="match status" value="1"/>
</dbReference>
<keyword evidence="5 6" id="KW-0456">Lyase</keyword>